<keyword evidence="1" id="KW-0472">Membrane</keyword>
<proteinExistence type="predicted"/>
<protein>
    <submittedName>
        <fullName evidence="2">Putative ovule protein</fullName>
    </submittedName>
</protein>
<evidence type="ECO:0000313" key="2">
    <source>
        <dbReference type="EMBL" id="JAP06257.1"/>
    </source>
</evidence>
<accession>A0A0V0GDP3</accession>
<feature type="non-terminal residue" evidence="2">
    <location>
        <position position="1"/>
    </location>
</feature>
<name>A0A0V0GDP3_SOLCH</name>
<keyword evidence="1" id="KW-0812">Transmembrane</keyword>
<dbReference type="AlphaFoldDB" id="A0A0V0GDP3"/>
<feature type="transmembrane region" description="Helical" evidence="1">
    <location>
        <begin position="40"/>
        <end position="63"/>
    </location>
</feature>
<sequence length="64" mass="7682">VSQHSKYFCEFCGKYVFISLLDILAVCSEEESKKCLYIEVIIYSLIYIFFFNFSCEYLIHLFLQ</sequence>
<dbReference type="EMBL" id="GEDG01042065">
    <property type="protein sequence ID" value="JAP06257.1"/>
    <property type="molecule type" value="Transcribed_RNA"/>
</dbReference>
<reference evidence="2" key="1">
    <citation type="submission" date="2015-12" db="EMBL/GenBank/DDBJ databases">
        <title>Gene expression during late stages of embryo sac development: a critical building block for successful pollen-pistil interactions.</title>
        <authorList>
            <person name="Liu Y."/>
            <person name="Joly V."/>
            <person name="Sabar M."/>
            <person name="Matton D.P."/>
        </authorList>
    </citation>
    <scope>NUCLEOTIDE SEQUENCE</scope>
</reference>
<organism evidence="2">
    <name type="scientific">Solanum chacoense</name>
    <name type="common">Chaco potato</name>
    <dbReference type="NCBI Taxonomy" id="4108"/>
    <lineage>
        <taxon>Eukaryota</taxon>
        <taxon>Viridiplantae</taxon>
        <taxon>Streptophyta</taxon>
        <taxon>Embryophyta</taxon>
        <taxon>Tracheophyta</taxon>
        <taxon>Spermatophyta</taxon>
        <taxon>Magnoliopsida</taxon>
        <taxon>eudicotyledons</taxon>
        <taxon>Gunneridae</taxon>
        <taxon>Pentapetalae</taxon>
        <taxon>asterids</taxon>
        <taxon>lamiids</taxon>
        <taxon>Solanales</taxon>
        <taxon>Solanaceae</taxon>
        <taxon>Solanoideae</taxon>
        <taxon>Solaneae</taxon>
        <taxon>Solanum</taxon>
    </lineage>
</organism>
<evidence type="ECO:0000256" key="1">
    <source>
        <dbReference type="SAM" id="Phobius"/>
    </source>
</evidence>
<keyword evidence="1" id="KW-1133">Transmembrane helix</keyword>